<organism evidence="2 3">
    <name type="scientific">Trametes cubensis</name>
    <dbReference type="NCBI Taxonomy" id="1111947"/>
    <lineage>
        <taxon>Eukaryota</taxon>
        <taxon>Fungi</taxon>
        <taxon>Dikarya</taxon>
        <taxon>Basidiomycota</taxon>
        <taxon>Agaricomycotina</taxon>
        <taxon>Agaricomycetes</taxon>
        <taxon>Polyporales</taxon>
        <taxon>Polyporaceae</taxon>
        <taxon>Trametes</taxon>
    </lineage>
</organism>
<dbReference type="Proteomes" id="UP001215151">
    <property type="component" value="Unassembled WGS sequence"/>
</dbReference>
<feature type="signal peptide" evidence="1">
    <location>
        <begin position="1"/>
        <end position="20"/>
    </location>
</feature>
<protein>
    <recommendedName>
        <fullName evidence="4">3-carboxymuconate cyclase</fullName>
    </recommendedName>
</protein>
<dbReference type="Gene3D" id="2.130.10.10">
    <property type="entry name" value="YVTN repeat-like/Quinoprotein amine dehydrogenase"/>
    <property type="match status" value="2"/>
</dbReference>
<gene>
    <name evidence="2" type="ORF">ONZ51_g7669</name>
</gene>
<dbReference type="Pfam" id="PF10282">
    <property type="entry name" value="Lactonase"/>
    <property type="match status" value="1"/>
</dbReference>
<evidence type="ECO:0000256" key="1">
    <source>
        <dbReference type="SAM" id="SignalP"/>
    </source>
</evidence>
<evidence type="ECO:0000313" key="2">
    <source>
        <dbReference type="EMBL" id="KAJ8473749.1"/>
    </source>
</evidence>
<keyword evidence="3" id="KW-1185">Reference proteome</keyword>
<dbReference type="EMBL" id="JAPEVG010000211">
    <property type="protein sequence ID" value="KAJ8473749.1"/>
    <property type="molecule type" value="Genomic_DNA"/>
</dbReference>
<proteinExistence type="predicted"/>
<dbReference type="SUPFAM" id="SSF75011">
    <property type="entry name" value="3-carboxy-cis,cis-mucoante lactonizing enzyme"/>
    <property type="match status" value="1"/>
</dbReference>
<name>A0AAD7X9Z3_9APHY</name>
<keyword evidence="1" id="KW-0732">Signal</keyword>
<comment type="caution">
    <text evidence="2">The sequence shown here is derived from an EMBL/GenBank/DDBJ whole genome shotgun (WGS) entry which is preliminary data.</text>
</comment>
<feature type="chain" id="PRO_5042141649" description="3-carboxymuconate cyclase" evidence="1">
    <location>
        <begin position="21"/>
        <end position="393"/>
    </location>
</feature>
<dbReference type="InterPro" id="IPR015943">
    <property type="entry name" value="WD40/YVTN_repeat-like_dom_sf"/>
</dbReference>
<dbReference type="AlphaFoldDB" id="A0AAD7X9Z3"/>
<accession>A0AAD7X9Z3</accession>
<dbReference type="InterPro" id="IPR019405">
    <property type="entry name" value="Lactonase_7-beta_prop"/>
</dbReference>
<evidence type="ECO:0008006" key="4">
    <source>
        <dbReference type="Google" id="ProtNLM"/>
    </source>
</evidence>
<reference evidence="2" key="1">
    <citation type="submission" date="2022-11" db="EMBL/GenBank/DDBJ databases">
        <title>Genome Sequence of Cubamyces cubensis.</title>
        <authorList>
            <person name="Buettner E."/>
        </authorList>
    </citation>
    <scope>NUCLEOTIDE SEQUENCE</scope>
    <source>
        <strain evidence="2">MPL-01</strain>
    </source>
</reference>
<sequence length="393" mass="40597">MRFASTILAFVLSATSLVCAGVIERRGLVKMMTASSLRRPAGAVYFITNEPQENMVITASIDTDGTLRLDRAVAAGGRGLHGVTANGNMGVDGLFSQGSVQVSQKANVLAVVNPGSNTISLFSIDPSKPTNISPLGDPVSSEGEFPVSLAFNADGSRLCALNGGAINGVNCFSIDKKLGLVPVPNSLRYLGYNQTTPANGPPGSLSQIIFSEDGSKLLASYKGTATAPGYLVSWDVQKDGSLSAQHSQVAVAQGGMDVVDLSGKGRDAAVTLNGQMATCWSTYSPKTGNYYAIDVGGNVIREVHLDGNLKGSVVATHSVPAGTSPIDSAVATIRGKDYLYVLGANATSVEVFALSAPGQAKQISKVDISGPAHFAQIPVHAANLQGMATYMTN</sequence>
<evidence type="ECO:0000313" key="3">
    <source>
        <dbReference type="Proteomes" id="UP001215151"/>
    </source>
</evidence>